<keyword evidence="4 11" id="KW-0347">Helicase</keyword>
<dbReference type="PROSITE" id="PS51192">
    <property type="entry name" value="HELICASE_ATP_BIND_1"/>
    <property type="match status" value="1"/>
</dbReference>
<dbReference type="Pfam" id="PF19306">
    <property type="entry name" value="WHD_Lhr"/>
    <property type="match status" value="1"/>
</dbReference>
<dbReference type="RefSeq" id="WP_286265766.1">
    <property type="nucleotide sequence ID" value="NZ_AP028056.1"/>
</dbReference>
<evidence type="ECO:0000313" key="12">
    <source>
        <dbReference type="Proteomes" id="UP001431656"/>
    </source>
</evidence>
<dbReference type="InterPro" id="IPR027417">
    <property type="entry name" value="P-loop_NTPase"/>
</dbReference>
<reference evidence="11" key="1">
    <citation type="journal article" date="2024" name="Int. J. Syst. Evol. Microbiol.">
        <title>Brooklawnia propionicigenes sp. nov., a facultatively anaerobic, propionate-producing bacterium isolated from a methanogenic reactor treating waste from cattle farms.</title>
        <authorList>
            <person name="Akita Y."/>
            <person name="Ueki A."/>
            <person name="Tonouchi A."/>
            <person name="Sugawara Y."/>
            <person name="Honma S."/>
            <person name="Kaku N."/>
            <person name="Ueki K."/>
        </authorList>
    </citation>
    <scope>NUCLEOTIDE SEQUENCE</scope>
    <source>
        <strain evidence="11">SH051</strain>
    </source>
</reference>
<dbReference type="Pfam" id="PF23234">
    <property type="entry name" value="WHD_4th_Lhr"/>
    <property type="match status" value="1"/>
</dbReference>
<keyword evidence="3" id="KW-0378">Hydrolase</keyword>
<dbReference type="PROSITE" id="PS51194">
    <property type="entry name" value="HELICASE_CTER"/>
    <property type="match status" value="1"/>
</dbReference>
<dbReference type="SUPFAM" id="SSF52540">
    <property type="entry name" value="P-loop containing nucleoside triphosphate hydrolases"/>
    <property type="match status" value="1"/>
</dbReference>
<dbReference type="KEGG" id="broo:brsh051_26210"/>
<evidence type="ECO:0000256" key="3">
    <source>
        <dbReference type="ARBA" id="ARBA00022801"/>
    </source>
</evidence>
<keyword evidence="7" id="KW-0234">DNA repair</keyword>
<dbReference type="InterPro" id="IPR013701">
    <property type="entry name" value="Lhr-like_DEAD/DEAH_assoc"/>
</dbReference>
<gene>
    <name evidence="11" type="ORF">brsh051_26210</name>
</gene>
<evidence type="ECO:0000256" key="7">
    <source>
        <dbReference type="ARBA" id="ARBA00023204"/>
    </source>
</evidence>
<dbReference type="Gene3D" id="3.40.50.300">
    <property type="entry name" value="P-loop containing nucleotide triphosphate hydrolases"/>
    <property type="match status" value="2"/>
</dbReference>
<dbReference type="InterPro" id="IPR052511">
    <property type="entry name" value="ATP-dep_Helicase"/>
</dbReference>
<dbReference type="InterPro" id="IPR055369">
    <property type="entry name" value="WH2_Lhr"/>
</dbReference>
<evidence type="ECO:0000256" key="6">
    <source>
        <dbReference type="ARBA" id="ARBA00023125"/>
    </source>
</evidence>
<dbReference type="InterPro" id="IPR045628">
    <property type="entry name" value="Lhr_WH_dom"/>
</dbReference>
<organism evidence="11 12">
    <name type="scientific">Brooklawnia propionicigenes</name>
    <dbReference type="NCBI Taxonomy" id="3041175"/>
    <lineage>
        <taxon>Bacteria</taxon>
        <taxon>Bacillati</taxon>
        <taxon>Actinomycetota</taxon>
        <taxon>Actinomycetes</taxon>
        <taxon>Propionibacteriales</taxon>
        <taxon>Propionibacteriaceae</taxon>
        <taxon>Brooklawnia</taxon>
    </lineage>
</organism>
<dbReference type="GO" id="GO:0005524">
    <property type="term" value="F:ATP binding"/>
    <property type="evidence" value="ECO:0007669"/>
    <property type="project" value="UniProtKB-KW"/>
</dbReference>
<keyword evidence="1" id="KW-0547">Nucleotide-binding</keyword>
<evidence type="ECO:0000259" key="10">
    <source>
        <dbReference type="PROSITE" id="PS51194"/>
    </source>
</evidence>
<dbReference type="EMBL" id="AP028056">
    <property type="protein sequence ID" value="BEH03340.1"/>
    <property type="molecule type" value="Genomic_DNA"/>
</dbReference>
<protein>
    <submittedName>
        <fullName evidence="11">ATP-dependent helicase</fullName>
    </submittedName>
</protein>
<sequence length="1501" mass="162289">MDDKVPLDALAGFSEPTRAWFAGAFDGPTPAQCAAWRAISAGEHALVVAPTGSGKTLAAFLHSLDKLANTPSTGKVRVLYISPLKALAVDVERNLRVPLRGMQAAARRLGLPEPEVRVAVRSGDTPASERRGLLRHPPDILITTPESLFLMLSSAAAETLSEVETVIIDEVHALAATKRGAHLAVSLERLAASGRDPQRIGLSATVNPVRQVAEFLAGDRPVSVIEPPSEKTWQLSVEVPLDDMTELHANVGAEGEAVTNSIWTWVVPRILDLIEAHHSTICFVNSRRLAERLTAQLNELHAMRQGEPYAQFDMPAGGTARSSASPGYDESSEVAIIARAHHGSVSKQRRLEIESELKAGRLPCVVATSSLELGIDMGAVDLVIQAQAPGSVASALQRIGRAGHGVGAASRGVFFPTSRGDLLECATVVERMKQALIEPLARLRNPLDVLAQQLVSICLSSPRRPDELFDLVRRADPYRELPRAGFDAVVDMLCGRYPSEQFAELRPRLARDASTGVLSARPGARQLVTTSGGTIPDRGNYPIYLAGSTEQVGARANAGRRVGELDEEMVYESRVGDVFTLGTTSWRIEEITVNQVVVSPAPGAPGRLPFWHGDSPSRPIQLGEAMGELTGRLATEADRCAAELPGRAGLDASAVTNLVQYVRDELAATGVVPDDRTIVVERFRDELGDWRVCVLSTLGSAVLTPLSLLLRHDLRLRYGAEPQVMCTNDGIVLRIPDTDAQPPGPEIVTGIDLATVHETVEREVGASALFSARFRECAARALLLPRRNPGRRSPLWQQRQRASQLLEVAREYSDFPITLEAMRECLDDVFDMAGLGDLLEQVAARRIRVLGVETEQASPFAQQLLFGLVGAFIYDGDQPVAERRLAALSLDPAMLDELLGRGDTEVFDAGVADELAAELQRLAPGWQASDAEQLWDLLRRIGPLTGSELAERCVPDSNADPWLAELAAQGRVRRLDVGGRAMWVVSDDLHWLAPAQLDDPRPQAELTASAVERLCERWARHHVLVRPAQLSERFGIDERAVRASFDLLCRSGELTRFGDSDLDASTRYIHQQVLTTLKRRTLARLRRSVQPVSQQVFAGFLPAWQELDAPGLGIGALSAAIDQLAGVPIPASMLESLVLPARVADYRPEMLDELLADGTARWSGAGQISDRDGWVQLWPGDVGLPSVDDPPSPAAAALLDRLRSGGAWRAADLADTALTEAEAQRLIWELAWAGRVSTDSFAAVRQWCGQKVQRRVRAPSPRRRMLPRTIVAAAHAGGGVRWAVLPRGELGPADQRVQDVGLLLGRHGVLTKPAVVNESLVASFAQAYQVLTALEERGTIRRGYFVEGLGGAQFALPGAVERLRELQAAHDAPGRTGPSPVILLASCDPGNPYGAALAWPELEGHRPNRAAGSMVLLAGGELIAYLERGAHSLLVARQPGDPALSEAFAQLADTIDAGRVDEITIERINGGPALEARLYRDDLVQAGFAMVPQGFRKRRRA</sequence>
<dbReference type="Pfam" id="PF00271">
    <property type="entry name" value="Helicase_C"/>
    <property type="match status" value="1"/>
</dbReference>
<dbReference type="InterPro" id="IPR055368">
    <property type="entry name" value="WH3_Lhr"/>
</dbReference>
<evidence type="ECO:0000256" key="4">
    <source>
        <dbReference type="ARBA" id="ARBA00022806"/>
    </source>
</evidence>
<feature type="domain" description="Helicase C-terminal" evidence="10">
    <location>
        <begin position="266"/>
        <end position="451"/>
    </location>
</feature>
<dbReference type="InterPro" id="IPR011545">
    <property type="entry name" value="DEAD/DEAH_box_helicase_dom"/>
</dbReference>
<evidence type="ECO:0000256" key="8">
    <source>
        <dbReference type="ARBA" id="ARBA00023235"/>
    </source>
</evidence>
<evidence type="ECO:0000256" key="5">
    <source>
        <dbReference type="ARBA" id="ARBA00022840"/>
    </source>
</evidence>
<dbReference type="Pfam" id="PF23235">
    <property type="entry name" value="WHD_3rd_Lhr"/>
    <property type="match status" value="1"/>
</dbReference>
<dbReference type="GO" id="GO:0003677">
    <property type="term" value="F:DNA binding"/>
    <property type="evidence" value="ECO:0007669"/>
    <property type="project" value="UniProtKB-KW"/>
</dbReference>
<evidence type="ECO:0000256" key="1">
    <source>
        <dbReference type="ARBA" id="ARBA00022741"/>
    </source>
</evidence>
<dbReference type="PANTHER" id="PTHR47962:SF5">
    <property type="entry name" value="ATP-DEPENDENT HELICASE LHR-RELATED"/>
    <property type="match status" value="1"/>
</dbReference>
<proteinExistence type="predicted"/>
<dbReference type="GO" id="GO:0006281">
    <property type="term" value="P:DNA repair"/>
    <property type="evidence" value="ECO:0007669"/>
    <property type="project" value="UniProtKB-KW"/>
</dbReference>
<dbReference type="Pfam" id="PF00270">
    <property type="entry name" value="DEAD"/>
    <property type="match status" value="1"/>
</dbReference>
<keyword evidence="12" id="KW-1185">Reference proteome</keyword>
<dbReference type="GO" id="GO:0004386">
    <property type="term" value="F:helicase activity"/>
    <property type="evidence" value="ECO:0007669"/>
    <property type="project" value="UniProtKB-KW"/>
</dbReference>
<keyword evidence="8" id="KW-0413">Isomerase</keyword>
<feature type="domain" description="Helicase ATP-binding" evidence="9">
    <location>
        <begin position="36"/>
        <end position="224"/>
    </location>
</feature>
<dbReference type="SMART" id="SM00490">
    <property type="entry name" value="HELICc"/>
    <property type="match status" value="1"/>
</dbReference>
<dbReference type="Pfam" id="PF08494">
    <property type="entry name" value="DEAD_assoc"/>
    <property type="match status" value="1"/>
</dbReference>
<dbReference type="CDD" id="cd17922">
    <property type="entry name" value="DEXHc_LHR-like"/>
    <property type="match status" value="1"/>
</dbReference>
<keyword evidence="6" id="KW-0238">DNA-binding</keyword>
<accession>A0AAN0K7V0</accession>
<dbReference type="PANTHER" id="PTHR47962">
    <property type="entry name" value="ATP-DEPENDENT HELICASE LHR-RELATED-RELATED"/>
    <property type="match status" value="1"/>
</dbReference>
<evidence type="ECO:0000313" key="11">
    <source>
        <dbReference type="EMBL" id="BEH03340.1"/>
    </source>
</evidence>
<dbReference type="Proteomes" id="UP001431656">
    <property type="component" value="Chromosome"/>
</dbReference>
<dbReference type="InterPro" id="IPR001650">
    <property type="entry name" value="Helicase_C-like"/>
</dbReference>
<dbReference type="Pfam" id="PF23236">
    <property type="entry name" value="WHD_2nd_Lhr"/>
    <property type="match status" value="1"/>
</dbReference>
<keyword evidence="2" id="KW-0227">DNA damage</keyword>
<keyword evidence="5" id="KW-0067">ATP-binding</keyword>
<dbReference type="InterPro" id="IPR014001">
    <property type="entry name" value="Helicase_ATP-bd"/>
</dbReference>
<evidence type="ECO:0000259" key="9">
    <source>
        <dbReference type="PROSITE" id="PS51192"/>
    </source>
</evidence>
<dbReference type="SMART" id="SM00487">
    <property type="entry name" value="DEXDc"/>
    <property type="match status" value="1"/>
</dbReference>
<evidence type="ECO:0000256" key="2">
    <source>
        <dbReference type="ARBA" id="ARBA00022763"/>
    </source>
</evidence>
<dbReference type="GO" id="GO:0016887">
    <property type="term" value="F:ATP hydrolysis activity"/>
    <property type="evidence" value="ECO:0007669"/>
    <property type="project" value="TreeGrafter"/>
</dbReference>
<name>A0AAN0K7V0_9ACTN</name>
<dbReference type="InterPro" id="IPR055367">
    <property type="entry name" value="WH4_Lhr"/>
</dbReference>